<dbReference type="InterPro" id="IPR018181">
    <property type="entry name" value="Heat_shock_70_CS"/>
</dbReference>
<keyword evidence="3" id="KW-0067">ATP-binding</keyword>
<dbReference type="InterPro" id="IPR043129">
    <property type="entry name" value="ATPase_NBD"/>
</dbReference>
<dbReference type="SUPFAM" id="SSF100934">
    <property type="entry name" value="Heat shock protein 70kD (HSP70), C-terminal subdomain"/>
    <property type="match status" value="1"/>
</dbReference>
<reference evidence="5 6" key="1">
    <citation type="submission" date="2019-07" db="EMBL/GenBank/DDBJ databases">
        <title>Annotation for the trematode Paragonimus westermani.</title>
        <authorList>
            <person name="Choi Y.-J."/>
        </authorList>
    </citation>
    <scope>NUCLEOTIDE SEQUENCE [LARGE SCALE GENOMIC DNA]</scope>
    <source>
        <strain evidence="5">180907_Pwestermani</strain>
    </source>
</reference>
<feature type="compositionally biased region" description="Gly residues" evidence="4">
    <location>
        <begin position="233"/>
        <end position="246"/>
    </location>
</feature>
<proteinExistence type="inferred from homology"/>
<feature type="region of interest" description="Disordered" evidence="4">
    <location>
        <begin position="233"/>
        <end position="254"/>
    </location>
</feature>
<evidence type="ECO:0000256" key="3">
    <source>
        <dbReference type="ARBA" id="ARBA00022840"/>
    </source>
</evidence>
<evidence type="ECO:0000256" key="1">
    <source>
        <dbReference type="ARBA" id="ARBA00007381"/>
    </source>
</evidence>
<comment type="caution">
    <text evidence="5">The sequence shown here is derived from an EMBL/GenBank/DDBJ whole genome shotgun (WGS) entry which is preliminary data.</text>
</comment>
<keyword evidence="2" id="KW-0547">Nucleotide-binding</keyword>
<dbReference type="Proteomes" id="UP000699462">
    <property type="component" value="Unassembled WGS sequence"/>
</dbReference>
<dbReference type="PANTHER" id="PTHR19375">
    <property type="entry name" value="HEAT SHOCK PROTEIN 70KDA"/>
    <property type="match status" value="1"/>
</dbReference>
<organism evidence="5 6">
    <name type="scientific">Paragonimus westermani</name>
    <dbReference type="NCBI Taxonomy" id="34504"/>
    <lineage>
        <taxon>Eukaryota</taxon>
        <taxon>Metazoa</taxon>
        <taxon>Spiralia</taxon>
        <taxon>Lophotrochozoa</taxon>
        <taxon>Platyhelminthes</taxon>
        <taxon>Trematoda</taxon>
        <taxon>Digenea</taxon>
        <taxon>Plagiorchiida</taxon>
        <taxon>Troglotremata</taxon>
        <taxon>Troglotrematidae</taxon>
        <taxon>Paragonimus</taxon>
    </lineage>
</organism>
<evidence type="ECO:0000256" key="2">
    <source>
        <dbReference type="ARBA" id="ARBA00022741"/>
    </source>
</evidence>
<evidence type="ECO:0000313" key="6">
    <source>
        <dbReference type="Proteomes" id="UP000699462"/>
    </source>
</evidence>
<dbReference type="Pfam" id="PF00012">
    <property type="entry name" value="HSP70"/>
    <property type="match status" value="1"/>
</dbReference>
<sequence length="254" mass="27172">MPAVGIDLGTTYSCVGVFQHGKVEIIANDQGNRTTPSYVAFTDTERLIGDAAKNQVAMNPNNTVFDVKRLIGRRYDDPSVTADRKHWSFEVVSEANKPKVRVEYKGEMKTFSAEEVSAMILSKMKEIAEAYLGKTVKDAVITVPAYFNDSQRQATKDAGAIAGLNVMRIINEPTAAAIAYGLDKKTNQTAEKDEYEHKQKELEKVCNPIITKMYQAAGGAEGMGGMPGGFPGGMPGAGGAGAGGAKGPTIEEVD</sequence>
<gene>
    <name evidence="5" type="ORF">P879_08703</name>
</gene>
<evidence type="ECO:0000313" key="5">
    <source>
        <dbReference type="EMBL" id="KAF8566993.1"/>
    </source>
</evidence>
<dbReference type="EMBL" id="JTDF01004321">
    <property type="protein sequence ID" value="KAF8566993.1"/>
    <property type="molecule type" value="Genomic_DNA"/>
</dbReference>
<name>A0A8T0DGM7_9TREM</name>
<protein>
    <recommendedName>
        <fullName evidence="7">Heat shock 70kDa protein 1/2/6/8</fullName>
    </recommendedName>
</protein>
<comment type="similarity">
    <text evidence="1">Belongs to the heat shock protein 70 family.</text>
</comment>
<dbReference type="PRINTS" id="PR00301">
    <property type="entry name" value="HEATSHOCK70"/>
</dbReference>
<dbReference type="InterPro" id="IPR013126">
    <property type="entry name" value="Hsp_70_fam"/>
</dbReference>
<accession>A0A8T0DGM7</accession>
<dbReference type="PROSITE" id="PS00297">
    <property type="entry name" value="HSP70_1"/>
    <property type="match status" value="1"/>
</dbReference>
<evidence type="ECO:0000256" key="4">
    <source>
        <dbReference type="SAM" id="MobiDB-lite"/>
    </source>
</evidence>
<dbReference type="InterPro" id="IPR029048">
    <property type="entry name" value="HSP70_C_sf"/>
</dbReference>
<keyword evidence="6" id="KW-1185">Reference proteome</keyword>
<dbReference type="SUPFAM" id="SSF53067">
    <property type="entry name" value="Actin-like ATPase domain"/>
    <property type="match status" value="1"/>
</dbReference>
<dbReference type="OrthoDB" id="6259187at2759"/>
<dbReference type="FunFam" id="3.30.420.40:FF:000026">
    <property type="entry name" value="Heat shock protein 70"/>
    <property type="match status" value="1"/>
</dbReference>
<dbReference type="Gene3D" id="3.30.420.40">
    <property type="match status" value="1"/>
</dbReference>
<dbReference type="AlphaFoldDB" id="A0A8T0DGM7"/>
<dbReference type="GO" id="GO:0005524">
    <property type="term" value="F:ATP binding"/>
    <property type="evidence" value="ECO:0007669"/>
    <property type="project" value="UniProtKB-KW"/>
</dbReference>
<evidence type="ECO:0008006" key="7">
    <source>
        <dbReference type="Google" id="ProtNLM"/>
    </source>
</evidence>
<dbReference type="GO" id="GO:0140662">
    <property type="term" value="F:ATP-dependent protein folding chaperone"/>
    <property type="evidence" value="ECO:0007669"/>
    <property type="project" value="InterPro"/>
</dbReference>